<feature type="non-terminal residue" evidence="2">
    <location>
        <position position="1"/>
    </location>
</feature>
<sequence>FAPLARPGMMDCAKPSPARSTTEERLSDFKLAPMYVSGHSRPFSKGVFFRTSQDVDGRDERGHDTASE</sequence>
<feature type="region of interest" description="Disordered" evidence="1">
    <location>
        <begin position="1"/>
        <end position="24"/>
    </location>
</feature>
<proteinExistence type="predicted"/>
<dbReference type="RefSeq" id="WP_210208669.1">
    <property type="nucleotide sequence ID" value="NZ_NPEX01000428.1"/>
</dbReference>
<evidence type="ECO:0000313" key="3">
    <source>
        <dbReference type="Proteomes" id="UP000249130"/>
    </source>
</evidence>
<comment type="caution">
    <text evidence="2">The sequence shown here is derived from an EMBL/GenBank/DDBJ whole genome shotgun (WGS) entry which is preliminary data.</text>
</comment>
<dbReference type="Proteomes" id="UP000249130">
    <property type="component" value="Unassembled WGS sequence"/>
</dbReference>
<organism evidence="2 3">
    <name type="scientific">Rhodoplanes roseus</name>
    <dbReference type="NCBI Taxonomy" id="29409"/>
    <lineage>
        <taxon>Bacteria</taxon>
        <taxon>Pseudomonadati</taxon>
        <taxon>Pseudomonadota</taxon>
        <taxon>Alphaproteobacteria</taxon>
        <taxon>Hyphomicrobiales</taxon>
        <taxon>Nitrobacteraceae</taxon>
        <taxon>Rhodoplanes</taxon>
    </lineage>
</organism>
<gene>
    <name evidence="2" type="ORF">CH341_29300</name>
</gene>
<accession>A0A327KJG8</accession>
<reference evidence="2 3" key="1">
    <citation type="submission" date="2017-07" db="EMBL/GenBank/DDBJ databases">
        <title>Draft Genome Sequences of Select Purple Nonsulfur Bacteria.</title>
        <authorList>
            <person name="Lasarre B."/>
            <person name="Mckinlay J.B."/>
        </authorList>
    </citation>
    <scope>NUCLEOTIDE SEQUENCE [LARGE SCALE GENOMIC DNA]</scope>
    <source>
        <strain evidence="2 3">DSM 5909</strain>
    </source>
</reference>
<dbReference type="EMBL" id="NPEX01000428">
    <property type="protein sequence ID" value="RAI37635.1"/>
    <property type="molecule type" value="Genomic_DNA"/>
</dbReference>
<evidence type="ECO:0000256" key="1">
    <source>
        <dbReference type="SAM" id="MobiDB-lite"/>
    </source>
</evidence>
<keyword evidence="3" id="KW-1185">Reference proteome</keyword>
<evidence type="ECO:0000313" key="2">
    <source>
        <dbReference type="EMBL" id="RAI37635.1"/>
    </source>
</evidence>
<name>A0A327KJG8_9BRAD</name>
<protein>
    <submittedName>
        <fullName evidence="2">Uncharacterized protein</fullName>
    </submittedName>
</protein>
<dbReference type="AlphaFoldDB" id="A0A327KJG8"/>